<dbReference type="PRINTS" id="PR00633">
    <property type="entry name" value="RCCNDNSATION"/>
</dbReference>
<evidence type="ECO:0000256" key="4">
    <source>
        <dbReference type="SAM" id="Phobius"/>
    </source>
</evidence>
<reference evidence="7" key="1">
    <citation type="journal article" date="2019" name="Int. J. Syst. Evol. Microbiol.">
        <title>The Global Catalogue of Microorganisms (GCM) 10K type strain sequencing project: providing services to taxonomists for standard genome sequencing and annotation.</title>
        <authorList>
            <consortium name="The Broad Institute Genomics Platform"/>
            <consortium name="The Broad Institute Genome Sequencing Center for Infectious Disease"/>
            <person name="Wu L."/>
            <person name="Ma J."/>
        </authorList>
    </citation>
    <scope>NUCLEOTIDE SEQUENCE [LARGE SCALE GENOMIC DNA]</scope>
    <source>
        <strain evidence="7">JCM 15592</strain>
    </source>
</reference>
<feature type="region of interest" description="Disordered" evidence="3">
    <location>
        <begin position="75"/>
        <end position="112"/>
    </location>
</feature>
<dbReference type="Pfam" id="PF25390">
    <property type="entry name" value="WD40_RLD"/>
    <property type="match status" value="1"/>
</dbReference>
<sequence>MPAPPEEFAADLAARLGEHSVRQLASISGWGRTTVADIRAGRQLPTPDQLRDLLMSVGADTDEVAAWQARREAIAPAPLQTPAPPPTPAPLHTPEPTPESASAPDGAATDDRTPRRRLGRLLAGLVAALLLLATGFAGGYAVRGRTLQHAVDLSSATTTGPVSGARSRVARVVQGATHTCALTEGGAVWCWGRDDVGQLGDGKHTATARPVQVTGLLADVLDIAAGGRTTCAITYARAVRCWGHNAYGQLGDGKEVHQTVPVAVRGLPGPIAKVAVGTLHVCALTTGGDAYCWGNDEHGQLGIGTIARNVYEPTLVKGIGEQLADIVAGSDFTCAYSIRREVYCWGANAHGQLGIGTREDSAKPVRLTAYPLGVSALAAGAEHACAIAPAGGVDCWGRGDLGQLGDGRSTDSSVPVPAKGLDSGFVHLTAGSGHSCAASATGEVSCWGDGRAGQLGLGLGQSTAVPVTVPDVHAGGLGLSAAAESTCALDTEALWCWGSSRYGEIGAGAAESLARPHRIPIA</sequence>
<accession>A0ABP4Y6F6</accession>
<dbReference type="InterPro" id="IPR000408">
    <property type="entry name" value="Reg_chr_condens"/>
</dbReference>
<evidence type="ECO:0000259" key="5">
    <source>
        <dbReference type="Pfam" id="PF25390"/>
    </source>
</evidence>
<dbReference type="PROSITE" id="PS50012">
    <property type="entry name" value="RCC1_3"/>
    <property type="match status" value="6"/>
</dbReference>
<dbReference type="SUPFAM" id="SSF50985">
    <property type="entry name" value="RCC1/BLIP-II"/>
    <property type="match status" value="2"/>
</dbReference>
<organism evidence="6 7">
    <name type="scientific">Nostocoides veronense</name>
    <dbReference type="NCBI Taxonomy" id="330836"/>
    <lineage>
        <taxon>Bacteria</taxon>
        <taxon>Bacillati</taxon>
        <taxon>Actinomycetota</taxon>
        <taxon>Actinomycetes</taxon>
        <taxon>Micrococcales</taxon>
        <taxon>Intrasporangiaceae</taxon>
        <taxon>Nostocoides</taxon>
    </lineage>
</organism>
<evidence type="ECO:0000313" key="6">
    <source>
        <dbReference type="EMBL" id="GAA1805223.1"/>
    </source>
</evidence>
<dbReference type="EMBL" id="BAAAPO010000047">
    <property type="protein sequence ID" value="GAA1805223.1"/>
    <property type="molecule type" value="Genomic_DNA"/>
</dbReference>
<evidence type="ECO:0000256" key="1">
    <source>
        <dbReference type="ARBA" id="ARBA00022658"/>
    </source>
</evidence>
<feature type="transmembrane region" description="Helical" evidence="4">
    <location>
        <begin position="121"/>
        <end position="142"/>
    </location>
</feature>
<evidence type="ECO:0000256" key="2">
    <source>
        <dbReference type="ARBA" id="ARBA00022737"/>
    </source>
</evidence>
<name>A0ABP4Y6F6_9MICO</name>
<keyword evidence="2" id="KW-0677">Repeat</keyword>
<dbReference type="RefSeq" id="WP_344087558.1">
    <property type="nucleotide sequence ID" value="NZ_BAAAPO010000047.1"/>
</dbReference>
<comment type="caution">
    <text evidence="6">The sequence shown here is derived from an EMBL/GenBank/DDBJ whole genome shotgun (WGS) entry which is preliminary data.</text>
</comment>
<feature type="compositionally biased region" description="Pro residues" evidence="3">
    <location>
        <begin position="79"/>
        <end position="97"/>
    </location>
</feature>
<dbReference type="InterPro" id="IPR058923">
    <property type="entry name" value="RCC1-like_dom"/>
</dbReference>
<dbReference type="InterPro" id="IPR051553">
    <property type="entry name" value="Ran_GTPase-activating"/>
</dbReference>
<proteinExistence type="predicted"/>
<dbReference type="PANTHER" id="PTHR45982">
    <property type="entry name" value="REGULATOR OF CHROMOSOME CONDENSATION"/>
    <property type="match status" value="1"/>
</dbReference>
<protein>
    <recommendedName>
        <fullName evidence="5">RCC1-like domain-containing protein</fullName>
    </recommendedName>
</protein>
<dbReference type="Gene3D" id="2.130.10.30">
    <property type="entry name" value="Regulator of chromosome condensation 1/beta-lactamase-inhibitor protein II"/>
    <property type="match status" value="2"/>
</dbReference>
<gene>
    <name evidence="6" type="ORF">GCM10009811_31060</name>
</gene>
<keyword evidence="1" id="KW-0344">Guanine-nucleotide releasing factor</keyword>
<dbReference type="Proteomes" id="UP001499938">
    <property type="component" value="Unassembled WGS sequence"/>
</dbReference>
<dbReference type="PANTHER" id="PTHR45982:SF1">
    <property type="entry name" value="REGULATOR OF CHROMOSOME CONDENSATION"/>
    <property type="match status" value="1"/>
</dbReference>
<keyword evidence="4" id="KW-1133">Transmembrane helix</keyword>
<keyword evidence="4" id="KW-0812">Transmembrane</keyword>
<evidence type="ECO:0000313" key="7">
    <source>
        <dbReference type="Proteomes" id="UP001499938"/>
    </source>
</evidence>
<keyword evidence="7" id="KW-1185">Reference proteome</keyword>
<feature type="domain" description="RCC1-like" evidence="5">
    <location>
        <begin position="167"/>
        <end position="470"/>
    </location>
</feature>
<dbReference type="InterPro" id="IPR009091">
    <property type="entry name" value="RCC1/BLIP-II"/>
</dbReference>
<evidence type="ECO:0000256" key="3">
    <source>
        <dbReference type="SAM" id="MobiDB-lite"/>
    </source>
</evidence>
<keyword evidence="4" id="KW-0472">Membrane</keyword>